<protein>
    <submittedName>
        <fullName evidence="2">Uncharacterized protein</fullName>
    </submittedName>
</protein>
<feature type="transmembrane region" description="Helical" evidence="1">
    <location>
        <begin position="12"/>
        <end position="31"/>
    </location>
</feature>
<name>X1T3Q8_9ZZZZ</name>
<comment type="caution">
    <text evidence="2">The sequence shown here is derived from an EMBL/GenBank/DDBJ whole genome shotgun (WGS) entry which is preliminary data.</text>
</comment>
<accession>X1T3Q8</accession>
<sequence length="73" mass="8020">MIKNYLKVALNAGIILFTGVLILVYLVGHLLGFDLKETAVDALLYKNWFWWGLDLIAEANNAPAGCFSHPSGV</sequence>
<gene>
    <name evidence="2" type="ORF">S12H4_18212</name>
</gene>
<reference evidence="2" key="1">
    <citation type="journal article" date="2014" name="Front. Microbiol.">
        <title>High frequency of phylogenetically diverse reductive dehalogenase-homologous genes in deep subseafloor sedimentary metagenomes.</title>
        <authorList>
            <person name="Kawai M."/>
            <person name="Futagami T."/>
            <person name="Toyoda A."/>
            <person name="Takaki Y."/>
            <person name="Nishi S."/>
            <person name="Hori S."/>
            <person name="Arai W."/>
            <person name="Tsubouchi T."/>
            <person name="Morono Y."/>
            <person name="Uchiyama I."/>
            <person name="Ito T."/>
            <person name="Fujiyama A."/>
            <person name="Inagaki F."/>
            <person name="Takami H."/>
        </authorList>
    </citation>
    <scope>NUCLEOTIDE SEQUENCE</scope>
    <source>
        <strain evidence="2">Expedition CK06-06</strain>
    </source>
</reference>
<evidence type="ECO:0000256" key="1">
    <source>
        <dbReference type="SAM" id="Phobius"/>
    </source>
</evidence>
<organism evidence="2">
    <name type="scientific">marine sediment metagenome</name>
    <dbReference type="NCBI Taxonomy" id="412755"/>
    <lineage>
        <taxon>unclassified sequences</taxon>
        <taxon>metagenomes</taxon>
        <taxon>ecological metagenomes</taxon>
    </lineage>
</organism>
<dbReference type="EMBL" id="BARW01008975">
    <property type="protein sequence ID" value="GAI74664.1"/>
    <property type="molecule type" value="Genomic_DNA"/>
</dbReference>
<keyword evidence="1" id="KW-0472">Membrane</keyword>
<evidence type="ECO:0000313" key="2">
    <source>
        <dbReference type="EMBL" id="GAI74664.1"/>
    </source>
</evidence>
<keyword evidence="1" id="KW-0812">Transmembrane</keyword>
<dbReference type="AlphaFoldDB" id="X1T3Q8"/>
<keyword evidence="1" id="KW-1133">Transmembrane helix</keyword>
<proteinExistence type="predicted"/>